<dbReference type="HOGENOM" id="CLU_062618_6_3_5"/>
<evidence type="ECO:0000256" key="2">
    <source>
        <dbReference type="ARBA" id="ARBA00023125"/>
    </source>
</evidence>
<feature type="domain" description="HTH iclR-type" evidence="4">
    <location>
        <begin position="15"/>
        <end position="77"/>
    </location>
</feature>
<feature type="domain" description="IclR-ED" evidence="5">
    <location>
        <begin position="78"/>
        <end position="261"/>
    </location>
</feature>
<dbReference type="SUPFAM" id="SSF55781">
    <property type="entry name" value="GAF domain-like"/>
    <property type="match status" value="1"/>
</dbReference>
<dbReference type="Gene3D" id="1.10.10.10">
    <property type="entry name" value="Winged helix-like DNA-binding domain superfamily/Winged helix DNA-binding domain"/>
    <property type="match status" value="1"/>
</dbReference>
<evidence type="ECO:0000313" key="6">
    <source>
        <dbReference type="EMBL" id="EFG84637.1"/>
    </source>
</evidence>
<dbReference type="InterPro" id="IPR050707">
    <property type="entry name" value="HTH_MetabolicPath_Reg"/>
</dbReference>
<evidence type="ECO:0000259" key="4">
    <source>
        <dbReference type="PROSITE" id="PS51077"/>
    </source>
</evidence>
<dbReference type="InterPro" id="IPR029016">
    <property type="entry name" value="GAF-like_dom_sf"/>
</dbReference>
<evidence type="ECO:0000256" key="1">
    <source>
        <dbReference type="ARBA" id="ARBA00023015"/>
    </source>
</evidence>
<protein>
    <submittedName>
        <fullName evidence="6">IclR family transcriptional regulator</fullName>
    </submittedName>
</protein>
<dbReference type="Proteomes" id="UP000006468">
    <property type="component" value="Chromosome"/>
</dbReference>
<dbReference type="InterPro" id="IPR036388">
    <property type="entry name" value="WH-like_DNA-bd_sf"/>
</dbReference>
<evidence type="ECO:0000259" key="5">
    <source>
        <dbReference type="PROSITE" id="PS51078"/>
    </source>
</evidence>
<proteinExistence type="predicted"/>
<accession>D5QEF6</accession>
<keyword evidence="3" id="KW-0804">Transcription</keyword>
<dbReference type="PROSITE" id="PS51077">
    <property type="entry name" value="HTH_ICLR"/>
    <property type="match status" value="1"/>
</dbReference>
<dbReference type="PROSITE" id="PS51078">
    <property type="entry name" value="ICLR_ED"/>
    <property type="match status" value="1"/>
</dbReference>
<dbReference type="InterPro" id="IPR005471">
    <property type="entry name" value="Tscrpt_reg_IclR_N"/>
</dbReference>
<dbReference type="InterPro" id="IPR036390">
    <property type="entry name" value="WH_DNA-bd_sf"/>
</dbReference>
<dbReference type="PANTHER" id="PTHR30136:SF35">
    <property type="entry name" value="HTH-TYPE TRANSCRIPTIONAL REGULATOR RV1719"/>
    <property type="match status" value="1"/>
</dbReference>
<keyword evidence="1" id="KW-0805">Transcription regulation</keyword>
<dbReference type="GO" id="GO:0045892">
    <property type="term" value="P:negative regulation of DNA-templated transcription"/>
    <property type="evidence" value="ECO:0007669"/>
    <property type="project" value="TreeGrafter"/>
</dbReference>
<organism evidence="6 7">
    <name type="scientific">Novacetimonas hansenii ATCC 23769</name>
    <dbReference type="NCBI Taxonomy" id="714995"/>
    <lineage>
        <taxon>Bacteria</taxon>
        <taxon>Pseudomonadati</taxon>
        <taxon>Pseudomonadota</taxon>
        <taxon>Alphaproteobacteria</taxon>
        <taxon>Acetobacterales</taxon>
        <taxon>Acetobacteraceae</taxon>
        <taxon>Novacetimonas</taxon>
    </lineage>
</organism>
<comment type="caution">
    <text evidence="6">The sequence shown here is derived from an EMBL/GenBank/DDBJ whole genome shotgun (WGS) entry which is preliminary data.</text>
</comment>
<dbReference type="Pfam" id="PF01614">
    <property type="entry name" value="IclR_C"/>
    <property type="match status" value="1"/>
</dbReference>
<dbReference type="RefSeq" id="WP_003619215.1">
    <property type="nucleotide sequence ID" value="NZ_CM000920.1"/>
</dbReference>
<dbReference type="EMBL" id="ADTV01000030">
    <property type="protein sequence ID" value="EFG84637.1"/>
    <property type="molecule type" value="Genomic_DNA"/>
</dbReference>
<dbReference type="SUPFAM" id="SSF46785">
    <property type="entry name" value="Winged helix' DNA-binding domain"/>
    <property type="match status" value="1"/>
</dbReference>
<dbReference type="Pfam" id="PF09339">
    <property type="entry name" value="HTH_IclR"/>
    <property type="match status" value="1"/>
</dbReference>
<dbReference type="GO" id="GO:0003677">
    <property type="term" value="F:DNA binding"/>
    <property type="evidence" value="ECO:0007669"/>
    <property type="project" value="UniProtKB-KW"/>
</dbReference>
<dbReference type="AlphaFoldDB" id="D5QEF6"/>
<dbReference type="PANTHER" id="PTHR30136">
    <property type="entry name" value="HELIX-TURN-HELIX TRANSCRIPTIONAL REGULATOR, ICLR FAMILY"/>
    <property type="match status" value="1"/>
</dbReference>
<reference evidence="6 7" key="1">
    <citation type="journal article" date="2010" name="J. Bacteriol.">
        <title>Genome sequence of a cellulose-producing bacterium, Gluconacetobacter hansenii ATCC 23769.</title>
        <authorList>
            <person name="Iyer P.R."/>
            <person name="Geib S.M."/>
            <person name="Catchmark J."/>
            <person name="Kao T.H."/>
            <person name="Tien M."/>
        </authorList>
    </citation>
    <scope>NUCLEOTIDE SEQUENCE [LARGE SCALE GENOMIC DNA]</scope>
    <source>
        <strain evidence="6 7">ATCC 23769</strain>
    </source>
</reference>
<dbReference type="InterPro" id="IPR014757">
    <property type="entry name" value="Tscrpt_reg_IclR_C"/>
</dbReference>
<sequence length="266" mass="29389">MTGPQRHDELKVEGNQSLSNALSLIDVLRASHMDKGVRELSRELGLAPSIVHRLLVSLRERNYVEQDPVTTKYRVSARIFNAAGSLPPACAFLDKGMIGRLTQFAQHVGMDGYVGVMRGNSVIYVATTATRFTTADATVGDQTYLHTTALGKALLAGLESRKLNTIARMIDLTPRTDRSIVSTRNLMQEIKAVQRDDVAFCRGENLENIFAIGVPLRNDENHTVASVSFATQEYAHFMQAQDIVTQYLREKVQAMFPMTGSVPASF</sequence>
<name>D5QEF6_NOVHA</name>
<dbReference type="Gene3D" id="3.30.450.40">
    <property type="match status" value="1"/>
</dbReference>
<gene>
    <name evidence="6" type="ORF">GXY_07605</name>
</gene>
<evidence type="ECO:0000256" key="3">
    <source>
        <dbReference type="ARBA" id="ARBA00023163"/>
    </source>
</evidence>
<keyword evidence="2" id="KW-0238">DNA-binding</keyword>
<evidence type="ECO:0000313" key="7">
    <source>
        <dbReference type="Proteomes" id="UP000006468"/>
    </source>
</evidence>
<dbReference type="GO" id="GO:0003700">
    <property type="term" value="F:DNA-binding transcription factor activity"/>
    <property type="evidence" value="ECO:0007669"/>
    <property type="project" value="TreeGrafter"/>
</dbReference>